<feature type="transmembrane region" description="Helical" evidence="6">
    <location>
        <begin position="77"/>
        <end position="95"/>
    </location>
</feature>
<protein>
    <submittedName>
        <fullName evidence="7">CDP-alcohol phosphatidyltransferase family protein</fullName>
    </submittedName>
</protein>
<feature type="transmembrane region" description="Helical" evidence="6">
    <location>
        <begin position="247"/>
        <end position="264"/>
    </location>
</feature>
<dbReference type="VEuPathDB" id="AmoebaDB:EHI_045570"/>
<proteinExistence type="inferred from homology"/>
<evidence type="ECO:0000313" key="8">
    <source>
        <dbReference type="Proteomes" id="UP000078387"/>
    </source>
</evidence>
<evidence type="ECO:0000256" key="5">
    <source>
        <dbReference type="RuleBase" id="RU003750"/>
    </source>
</evidence>
<organism evidence="7 8">
    <name type="scientific">Entamoeba histolytica</name>
    <dbReference type="NCBI Taxonomy" id="5759"/>
    <lineage>
        <taxon>Eukaryota</taxon>
        <taxon>Amoebozoa</taxon>
        <taxon>Evosea</taxon>
        <taxon>Archamoebae</taxon>
        <taxon>Mastigamoebida</taxon>
        <taxon>Entamoebidae</taxon>
        <taxon>Entamoeba</taxon>
    </lineage>
</organism>
<dbReference type="PANTHER" id="PTHR10414">
    <property type="entry name" value="ETHANOLAMINEPHOSPHOTRANSFERASE"/>
    <property type="match status" value="1"/>
</dbReference>
<dbReference type="EMBL" id="BDEQ01000001">
    <property type="protein sequence ID" value="GAT91856.1"/>
    <property type="molecule type" value="Genomic_DNA"/>
</dbReference>
<dbReference type="GO" id="GO:0016780">
    <property type="term" value="F:phosphotransferase activity, for other substituted phosphate groups"/>
    <property type="evidence" value="ECO:0007669"/>
    <property type="project" value="InterPro"/>
</dbReference>
<accession>A0A5K1VD76</accession>
<reference evidence="7 8" key="1">
    <citation type="submission" date="2016-05" db="EMBL/GenBank/DDBJ databases">
        <title>First whole genome sequencing of Entamoeba histolytica HM1:IMSS-clone-6.</title>
        <authorList>
            <person name="Mukherjee Avik.K."/>
            <person name="Izumyama S."/>
            <person name="Nakada-Tsukui K."/>
            <person name="Nozaki T."/>
        </authorList>
    </citation>
    <scope>NUCLEOTIDE SEQUENCE [LARGE SCALE GENOMIC DNA]</scope>
    <source>
        <strain evidence="7 8">HM1:IMSS clone 6</strain>
    </source>
</reference>
<dbReference type="Gene3D" id="1.20.120.1760">
    <property type="match status" value="1"/>
</dbReference>
<feature type="transmembrane region" description="Helical" evidence="6">
    <location>
        <begin position="330"/>
        <end position="353"/>
    </location>
</feature>
<dbReference type="Pfam" id="PF01066">
    <property type="entry name" value="CDP-OH_P_transf"/>
    <property type="match status" value="1"/>
</dbReference>
<comment type="similarity">
    <text evidence="2 5">Belongs to the CDP-alcohol phosphatidyltransferase class-I family.</text>
</comment>
<comment type="subcellular location">
    <subcellularLocation>
        <location evidence="1">Membrane</location>
    </subcellularLocation>
</comment>
<evidence type="ECO:0000256" key="6">
    <source>
        <dbReference type="SAM" id="Phobius"/>
    </source>
</evidence>
<dbReference type="VEuPathDB" id="AmoebaDB:EHI7A_009270"/>
<feature type="transmembrane region" description="Helical" evidence="6">
    <location>
        <begin position="46"/>
        <end position="65"/>
    </location>
</feature>
<evidence type="ECO:0000256" key="2">
    <source>
        <dbReference type="ARBA" id="ARBA00010441"/>
    </source>
</evidence>
<dbReference type="PROSITE" id="PS00379">
    <property type="entry name" value="CDP_ALCOHOL_P_TRANSF"/>
    <property type="match status" value="1"/>
</dbReference>
<dbReference type="GO" id="GO:0016020">
    <property type="term" value="C:membrane"/>
    <property type="evidence" value="ECO:0007669"/>
    <property type="project" value="UniProtKB-SubCell"/>
</dbReference>
<dbReference type="Proteomes" id="UP000078387">
    <property type="component" value="Unassembled WGS sequence"/>
</dbReference>
<feature type="transmembrane region" description="Helical" evidence="6">
    <location>
        <begin position="207"/>
        <end position="226"/>
    </location>
</feature>
<dbReference type="PIRSF" id="PIRSF015665">
    <property type="entry name" value="CHOPT"/>
    <property type="match status" value="1"/>
</dbReference>
<comment type="caution">
    <text evidence="7">The sequence shown here is derived from an EMBL/GenBank/DDBJ whole genome shotgun (WGS) entry which is preliminary data.</text>
</comment>
<dbReference type="InterPro" id="IPR043130">
    <property type="entry name" value="CDP-OH_PTrfase_TM_dom"/>
</dbReference>
<feature type="transmembrane region" description="Helical" evidence="6">
    <location>
        <begin position="142"/>
        <end position="159"/>
    </location>
</feature>
<dbReference type="GO" id="GO:0008654">
    <property type="term" value="P:phospholipid biosynthetic process"/>
    <property type="evidence" value="ECO:0007669"/>
    <property type="project" value="InterPro"/>
</dbReference>
<sequence length="372" mass="42906">MFITKESLNNLKYYKYSGVDHSLCANYILSPYFWEPLLAHCIPRSIAPNMITLIGGLFMVLAYILFVTESPTGSETVSTFTLVMSGILIFLYQTADNLDGKQARRTSNSSPLGELFDHGVDTFMMGIFSMIIVIVFKFDLTTQLFIFVFLLTVFYMSHWEEYHTNTLVLGYIFNPTELQLLCVVGLFIIAINPNIIYLEIFGITIQYWAKYCIIGFASLADIYYVYSAFSHINKTHCCTKIEALKHGFPYLCFSLLSFINILLLPNTFIISHYHLFIGTLILINAYLTQRLIVHRICKEPVTYYHTLLILYALYTLNGLFYSLQIPAFNFYFSLQLLFGFALIFEIAFIYTIITSFSKHLHINVLFITPKHD</sequence>
<feature type="transmembrane region" description="Helical" evidence="6">
    <location>
        <begin position="301"/>
        <end position="324"/>
    </location>
</feature>
<gene>
    <name evidence="7" type="ORF">CL6EHI_045570</name>
</gene>
<dbReference type="AlphaFoldDB" id="A0A5K1VD76"/>
<keyword evidence="6" id="KW-1133">Transmembrane helix</keyword>
<dbReference type="InterPro" id="IPR048254">
    <property type="entry name" value="CDP_ALCOHOL_P_TRANSF_CS"/>
</dbReference>
<keyword evidence="6" id="KW-0812">Transmembrane</keyword>
<evidence type="ECO:0000256" key="1">
    <source>
        <dbReference type="ARBA" id="ARBA00004370"/>
    </source>
</evidence>
<evidence type="ECO:0000256" key="3">
    <source>
        <dbReference type="ARBA" id="ARBA00022679"/>
    </source>
</evidence>
<name>A0A5K1VD76_ENTHI</name>
<keyword evidence="4 6" id="KW-0472">Membrane</keyword>
<dbReference type="FunFam" id="1.20.120.1760:FF:000015">
    <property type="entry name" value="CDP-alcohol phosphatidyltransferase family protein"/>
    <property type="match status" value="1"/>
</dbReference>
<dbReference type="PANTHER" id="PTHR10414:SF77">
    <property type="entry name" value="CDP-ALCOHOL PHOSPHATIDYLTRANSFERASE FAMILY PROTEIN"/>
    <property type="match status" value="1"/>
</dbReference>
<keyword evidence="3 5" id="KW-0808">Transferase</keyword>
<dbReference type="InterPro" id="IPR000462">
    <property type="entry name" value="CDP-OH_P_trans"/>
</dbReference>
<dbReference type="OMA" id="FITRQIC"/>
<dbReference type="VEuPathDB" id="AmoebaDB:KM1_062080"/>
<evidence type="ECO:0000313" key="7">
    <source>
        <dbReference type="EMBL" id="GAT91856.1"/>
    </source>
</evidence>
<dbReference type="VEuPathDB" id="AmoebaDB:EHI5A_019850"/>
<dbReference type="InterPro" id="IPR014472">
    <property type="entry name" value="CHOPT"/>
</dbReference>
<feature type="transmembrane region" description="Helical" evidence="6">
    <location>
        <begin position="270"/>
        <end position="289"/>
    </location>
</feature>
<dbReference type="VEuPathDB" id="AmoebaDB:EHI8A_024820"/>
<evidence type="ECO:0000256" key="4">
    <source>
        <dbReference type="ARBA" id="ARBA00023136"/>
    </source>
</evidence>